<feature type="transmembrane region" description="Helical" evidence="5">
    <location>
        <begin position="107"/>
        <end position="127"/>
    </location>
</feature>
<dbReference type="GO" id="GO:0016020">
    <property type="term" value="C:membrane"/>
    <property type="evidence" value="ECO:0007669"/>
    <property type="project" value="UniProtKB-SubCell"/>
</dbReference>
<evidence type="ECO:0000313" key="6">
    <source>
        <dbReference type="EMBL" id="CAG8503323.1"/>
    </source>
</evidence>
<dbReference type="EMBL" id="CAJVPK010000389">
    <property type="protein sequence ID" value="CAG8503323.1"/>
    <property type="molecule type" value="Genomic_DNA"/>
</dbReference>
<dbReference type="GO" id="GO:0055085">
    <property type="term" value="P:transmembrane transport"/>
    <property type="evidence" value="ECO:0007669"/>
    <property type="project" value="InterPro"/>
</dbReference>
<keyword evidence="4 5" id="KW-0472">Membrane</keyword>
<feature type="transmembrane region" description="Helical" evidence="5">
    <location>
        <begin position="70"/>
        <end position="95"/>
    </location>
</feature>
<comment type="subcellular location">
    <subcellularLocation>
        <location evidence="1">Membrane</location>
        <topology evidence="1">Multi-pass membrane protein</topology>
    </subcellularLocation>
</comment>
<sequence>MNPPLYAAILALIIGITRPLKVIFFGDNAPLAVFTQSIEYIGTITIPLTLMALGAQLANLPTRSKGGKSLFPSIGYILICRFLVMPLIGIILVLLTKNWFVQDPMLWFILMLLASGPTAVNCLNLAYLNKSFEEEMATLLFYSYMALAPFITIIVMGMLSIIGNFNTRSHSHSL</sequence>
<dbReference type="PANTHER" id="PTHR31419">
    <property type="entry name" value="PROTEIN PIN-LIKES 2"/>
    <property type="match status" value="1"/>
</dbReference>
<dbReference type="AlphaFoldDB" id="A0A9N8ZPZ6"/>
<evidence type="ECO:0000313" key="7">
    <source>
        <dbReference type="Proteomes" id="UP000789706"/>
    </source>
</evidence>
<feature type="transmembrane region" description="Helical" evidence="5">
    <location>
        <begin position="38"/>
        <end position="58"/>
    </location>
</feature>
<keyword evidence="7" id="KW-1185">Reference proteome</keyword>
<accession>A0A9N8ZPZ6</accession>
<dbReference type="InterPro" id="IPR004776">
    <property type="entry name" value="Mem_transp_PIN-like"/>
</dbReference>
<evidence type="ECO:0000256" key="3">
    <source>
        <dbReference type="ARBA" id="ARBA00022989"/>
    </source>
</evidence>
<dbReference type="OrthoDB" id="191139at2759"/>
<feature type="transmembrane region" description="Helical" evidence="5">
    <location>
        <begin position="139"/>
        <end position="162"/>
    </location>
</feature>
<comment type="caution">
    <text evidence="6">The sequence shown here is derived from an EMBL/GenBank/DDBJ whole genome shotgun (WGS) entry which is preliminary data.</text>
</comment>
<name>A0A9N8ZPZ6_9GLOM</name>
<evidence type="ECO:0000256" key="5">
    <source>
        <dbReference type="SAM" id="Phobius"/>
    </source>
</evidence>
<dbReference type="PANTHER" id="PTHR31419:SF1">
    <property type="entry name" value="PROTEIN PIN-LIKES 6"/>
    <property type="match status" value="1"/>
</dbReference>
<reference evidence="6" key="1">
    <citation type="submission" date="2021-06" db="EMBL/GenBank/DDBJ databases">
        <authorList>
            <person name="Kallberg Y."/>
            <person name="Tangrot J."/>
            <person name="Rosling A."/>
        </authorList>
    </citation>
    <scope>NUCLEOTIDE SEQUENCE</scope>
    <source>
        <strain evidence="6">AZ414A</strain>
    </source>
</reference>
<keyword evidence="2 5" id="KW-0812">Transmembrane</keyword>
<evidence type="ECO:0000256" key="2">
    <source>
        <dbReference type="ARBA" id="ARBA00022692"/>
    </source>
</evidence>
<evidence type="ECO:0000256" key="4">
    <source>
        <dbReference type="ARBA" id="ARBA00023136"/>
    </source>
</evidence>
<dbReference type="InterPro" id="IPR039305">
    <property type="entry name" value="PILS2/6"/>
</dbReference>
<gene>
    <name evidence="6" type="ORF">DEBURN_LOCUS4791</name>
</gene>
<feature type="transmembrane region" description="Helical" evidence="5">
    <location>
        <begin position="6"/>
        <end position="26"/>
    </location>
</feature>
<dbReference type="Proteomes" id="UP000789706">
    <property type="component" value="Unassembled WGS sequence"/>
</dbReference>
<evidence type="ECO:0000256" key="1">
    <source>
        <dbReference type="ARBA" id="ARBA00004141"/>
    </source>
</evidence>
<keyword evidence="3 5" id="KW-1133">Transmembrane helix</keyword>
<proteinExistence type="predicted"/>
<protein>
    <submittedName>
        <fullName evidence="6">7605_t:CDS:1</fullName>
    </submittedName>
</protein>
<organism evidence="6 7">
    <name type="scientific">Diversispora eburnea</name>
    <dbReference type="NCBI Taxonomy" id="1213867"/>
    <lineage>
        <taxon>Eukaryota</taxon>
        <taxon>Fungi</taxon>
        <taxon>Fungi incertae sedis</taxon>
        <taxon>Mucoromycota</taxon>
        <taxon>Glomeromycotina</taxon>
        <taxon>Glomeromycetes</taxon>
        <taxon>Diversisporales</taxon>
        <taxon>Diversisporaceae</taxon>
        <taxon>Diversispora</taxon>
    </lineage>
</organism>
<dbReference type="Pfam" id="PF03547">
    <property type="entry name" value="Mem_trans"/>
    <property type="match status" value="1"/>
</dbReference>